<dbReference type="AlphaFoldDB" id="A0A6G0YMA5"/>
<gene>
    <name evidence="1" type="ORF">FWK35_00008768</name>
</gene>
<organism evidence="1 2">
    <name type="scientific">Aphis craccivora</name>
    <name type="common">Cowpea aphid</name>
    <dbReference type="NCBI Taxonomy" id="307492"/>
    <lineage>
        <taxon>Eukaryota</taxon>
        <taxon>Metazoa</taxon>
        <taxon>Ecdysozoa</taxon>
        <taxon>Arthropoda</taxon>
        <taxon>Hexapoda</taxon>
        <taxon>Insecta</taxon>
        <taxon>Pterygota</taxon>
        <taxon>Neoptera</taxon>
        <taxon>Paraneoptera</taxon>
        <taxon>Hemiptera</taxon>
        <taxon>Sternorrhyncha</taxon>
        <taxon>Aphidomorpha</taxon>
        <taxon>Aphidoidea</taxon>
        <taxon>Aphididae</taxon>
        <taxon>Aphidini</taxon>
        <taxon>Aphis</taxon>
        <taxon>Aphis</taxon>
    </lineage>
</organism>
<keyword evidence="2" id="KW-1185">Reference proteome</keyword>
<dbReference type="EMBL" id="VUJU01003328">
    <property type="protein sequence ID" value="KAF0758327.1"/>
    <property type="molecule type" value="Genomic_DNA"/>
</dbReference>
<evidence type="ECO:0000313" key="2">
    <source>
        <dbReference type="Proteomes" id="UP000478052"/>
    </source>
</evidence>
<reference evidence="1 2" key="1">
    <citation type="submission" date="2019-08" db="EMBL/GenBank/DDBJ databases">
        <title>Whole genome of Aphis craccivora.</title>
        <authorList>
            <person name="Voronova N.V."/>
            <person name="Shulinski R.S."/>
            <person name="Bandarenka Y.V."/>
            <person name="Zhorov D.G."/>
            <person name="Warner D."/>
        </authorList>
    </citation>
    <scope>NUCLEOTIDE SEQUENCE [LARGE SCALE GENOMIC DNA]</scope>
    <source>
        <strain evidence="1">180601</strain>
        <tissue evidence="1">Whole Body</tissue>
    </source>
</reference>
<accession>A0A6G0YMA5</accession>
<proteinExistence type="predicted"/>
<protein>
    <submittedName>
        <fullName evidence="1">Uncharacterized protein</fullName>
    </submittedName>
</protein>
<comment type="caution">
    <text evidence="1">The sequence shown here is derived from an EMBL/GenBank/DDBJ whole genome shotgun (WGS) entry which is preliminary data.</text>
</comment>
<feature type="non-terminal residue" evidence="1">
    <location>
        <position position="1"/>
    </location>
</feature>
<dbReference type="OrthoDB" id="6584579at2759"/>
<dbReference type="Proteomes" id="UP000478052">
    <property type="component" value="Unassembled WGS sequence"/>
</dbReference>
<sequence>EPYTITDSCQLVRAQRRFISCAAFTLKIKHLSHDYFIVIQDLGLISLADRRINTNFRCTQQIMAVTNNNPLDRMMRLVNESAVYHKCLRSATHIPHQLPPVMKSALVTTNLSATFVLGR</sequence>
<evidence type="ECO:0000313" key="1">
    <source>
        <dbReference type="EMBL" id="KAF0758327.1"/>
    </source>
</evidence>
<name>A0A6G0YMA5_APHCR</name>